<accession>A0ABW6ERC1</accession>
<gene>
    <name evidence="2" type="ORF">ACFWSS_32425</name>
</gene>
<dbReference type="Proteomes" id="UP001598251">
    <property type="component" value="Unassembled WGS sequence"/>
</dbReference>
<keyword evidence="3" id="KW-1185">Reference proteome</keyword>
<proteinExistence type="predicted"/>
<evidence type="ECO:0000313" key="3">
    <source>
        <dbReference type="Proteomes" id="UP001598251"/>
    </source>
</evidence>
<dbReference type="RefSeq" id="WP_376936560.1">
    <property type="nucleotide sequence ID" value="NZ_JBHXLY010000046.1"/>
</dbReference>
<evidence type="ECO:0000313" key="2">
    <source>
        <dbReference type="EMBL" id="MFD4217582.1"/>
    </source>
</evidence>
<keyword evidence="2" id="KW-0808">Transferase</keyword>
<organism evidence="2 3">
    <name type="scientific">Streptomyces sindenensis</name>
    <dbReference type="NCBI Taxonomy" id="67363"/>
    <lineage>
        <taxon>Bacteria</taxon>
        <taxon>Bacillati</taxon>
        <taxon>Actinomycetota</taxon>
        <taxon>Actinomycetes</taxon>
        <taxon>Kitasatosporales</taxon>
        <taxon>Streptomycetaceae</taxon>
        <taxon>Streptomyces</taxon>
    </lineage>
</organism>
<dbReference type="EMBL" id="JBHXOF010000033">
    <property type="protein sequence ID" value="MFD4217582.1"/>
    <property type="molecule type" value="Genomic_DNA"/>
</dbReference>
<feature type="domain" description="HTH cro/C1-type" evidence="1">
    <location>
        <begin position="22"/>
        <end position="74"/>
    </location>
</feature>
<dbReference type="InterPro" id="IPR001387">
    <property type="entry name" value="Cro/C1-type_HTH"/>
</dbReference>
<dbReference type="Gene3D" id="1.10.260.40">
    <property type="entry name" value="lambda repressor-like DNA-binding domains"/>
    <property type="match status" value="1"/>
</dbReference>
<keyword evidence="2" id="KW-0012">Acyltransferase</keyword>
<name>A0ABW6ERC1_9ACTN</name>
<dbReference type="Pfam" id="PF13443">
    <property type="entry name" value="HTH_26"/>
    <property type="match status" value="1"/>
</dbReference>
<evidence type="ECO:0000259" key="1">
    <source>
        <dbReference type="Pfam" id="PF13443"/>
    </source>
</evidence>
<dbReference type="SUPFAM" id="SSF47413">
    <property type="entry name" value="lambda repressor-like DNA-binding domains"/>
    <property type="match status" value="1"/>
</dbReference>
<sequence length="102" mass="10752">MGKFAHRLSSTEAMLRVTVSALMRACDENQTSLAKSIGITQGQLSRKQTGGAAYSFGDLDKLSAHYGIPVPDLVAGPSHALSKLSPVRLAQTVGGRQEVITV</sequence>
<comment type="caution">
    <text evidence="2">The sequence shown here is derived from an EMBL/GenBank/DDBJ whole genome shotgun (WGS) entry which is preliminary data.</text>
</comment>
<dbReference type="CDD" id="cd00093">
    <property type="entry name" value="HTH_XRE"/>
    <property type="match status" value="1"/>
</dbReference>
<reference evidence="2 3" key="1">
    <citation type="submission" date="2024-09" db="EMBL/GenBank/DDBJ databases">
        <title>The Natural Products Discovery Center: Release of the First 8490 Sequenced Strains for Exploring Actinobacteria Biosynthetic Diversity.</title>
        <authorList>
            <person name="Kalkreuter E."/>
            <person name="Kautsar S.A."/>
            <person name="Yang D."/>
            <person name="Bader C.D."/>
            <person name="Teijaro C.N."/>
            <person name="Fluegel L."/>
            <person name="Davis C.M."/>
            <person name="Simpson J.R."/>
            <person name="Lauterbach L."/>
            <person name="Steele A.D."/>
            <person name="Gui C."/>
            <person name="Meng S."/>
            <person name="Li G."/>
            <person name="Viehrig K."/>
            <person name="Ye F."/>
            <person name="Su P."/>
            <person name="Kiefer A.F."/>
            <person name="Nichols A."/>
            <person name="Cepeda A.J."/>
            <person name="Yan W."/>
            <person name="Fan B."/>
            <person name="Jiang Y."/>
            <person name="Adhikari A."/>
            <person name="Zheng C.-J."/>
            <person name="Schuster L."/>
            <person name="Cowan T.M."/>
            <person name="Smanski M.J."/>
            <person name="Chevrette M.G."/>
            <person name="De Carvalho L.P.S."/>
            <person name="Shen B."/>
        </authorList>
    </citation>
    <scope>NUCLEOTIDE SEQUENCE [LARGE SCALE GENOMIC DNA]</scope>
    <source>
        <strain evidence="2 3">NPDC058546</strain>
    </source>
</reference>
<dbReference type="GO" id="GO:0016746">
    <property type="term" value="F:acyltransferase activity"/>
    <property type="evidence" value="ECO:0007669"/>
    <property type="project" value="UniProtKB-KW"/>
</dbReference>
<dbReference type="InterPro" id="IPR010982">
    <property type="entry name" value="Lambda_DNA-bd_dom_sf"/>
</dbReference>
<protein>
    <submittedName>
        <fullName evidence="2">Acyltransferase</fullName>
    </submittedName>
</protein>